<evidence type="ECO:0000259" key="3">
    <source>
        <dbReference type="Pfam" id="PF02558"/>
    </source>
</evidence>
<dbReference type="EMBL" id="UINC01104792">
    <property type="protein sequence ID" value="SVC68220.1"/>
    <property type="molecule type" value="Genomic_DNA"/>
</dbReference>
<feature type="domain" description="Ketopantoate reductase N-terminal" evidence="3">
    <location>
        <begin position="3"/>
        <end position="145"/>
    </location>
</feature>
<name>A0A382P5V8_9ZZZZ</name>
<dbReference type="InterPro" id="IPR036291">
    <property type="entry name" value="NAD(P)-bd_dom_sf"/>
</dbReference>
<evidence type="ECO:0000256" key="1">
    <source>
        <dbReference type="ARBA" id="ARBA00022857"/>
    </source>
</evidence>
<gene>
    <name evidence="4" type="ORF">METZ01_LOCUS321074</name>
</gene>
<dbReference type="Pfam" id="PF02558">
    <property type="entry name" value="ApbA"/>
    <property type="match status" value="1"/>
</dbReference>
<evidence type="ECO:0000313" key="4">
    <source>
        <dbReference type="EMBL" id="SVC68220.1"/>
    </source>
</evidence>
<evidence type="ECO:0000256" key="2">
    <source>
        <dbReference type="ARBA" id="ARBA00023002"/>
    </source>
</evidence>
<organism evidence="4">
    <name type="scientific">marine metagenome</name>
    <dbReference type="NCBI Taxonomy" id="408172"/>
    <lineage>
        <taxon>unclassified sequences</taxon>
        <taxon>metagenomes</taxon>
        <taxon>ecological metagenomes</taxon>
    </lineage>
</organism>
<dbReference type="SUPFAM" id="SSF51735">
    <property type="entry name" value="NAD(P)-binding Rossmann-fold domains"/>
    <property type="match status" value="1"/>
</dbReference>
<dbReference type="InterPro" id="IPR013332">
    <property type="entry name" value="KPR_N"/>
</dbReference>
<reference evidence="4" key="1">
    <citation type="submission" date="2018-05" db="EMBL/GenBank/DDBJ databases">
        <authorList>
            <person name="Lanie J.A."/>
            <person name="Ng W.-L."/>
            <person name="Kazmierczak K.M."/>
            <person name="Andrzejewski T.M."/>
            <person name="Davidsen T.M."/>
            <person name="Wayne K.J."/>
            <person name="Tettelin H."/>
            <person name="Glass J.I."/>
            <person name="Rusch D."/>
            <person name="Podicherti R."/>
            <person name="Tsui H.-C.T."/>
            <person name="Winkler M.E."/>
        </authorList>
    </citation>
    <scope>NUCLEOTIDE SEQUENCE</scope>
</reference>
<dbReference type="AlphaFoldDB" id="A0A382P5V8"/>
<proteinExistence type="predicted"/>
<dbReference type="PANTHER" id="PTHR43765">
    <property type="entry name" value="2-DEHYDROPANTOATE 2-REDUCTASE-RELATED"/>
    <property type="match status" value="1"/>
</dbReference>
<feature type="non-terminal residue" evidence="4">
    <location>
        <position position="168"/>
    </location>
</feature>
<sequence>MKITIIGPGAIGTLLAASMAKSGNDISVLVKAEQKKQFENGTIVLDNFNGKKIESRIKITTELEHPDWIILAVKSYDVVNLLDLLKKSKSPVLCCQNGIRTYNQIKEEIGKERMAYMVTGMGSSKIEPGRAVFKGSGFTYIGAISGQKNPEIMELSNVINKSGIRCEV</sequence>
<protein>
    <recommendedName>
        <fullName evidence="3">Ketopantoate reductase N-terminal domain-containing protein</fullName>
    </recommendedName>
</protein>
<keyword evidence="2" id="KW-0560">Oxidoreductase</keyword>
<accession>A0A382P5V8</accession>
<keyword evidence="1" id="KW-0521">NADP</keyword>
<dbReference type="GO" id="GO:0050661">
    <property type="term" value="F:NADP binding"/>
    <property type="evidence" value="ECO:0007669"/>
    <property type="project" value="TreeGrafter"/>
</dbReference>
<dbReference type="GO" id="GO:0005737">
    <property type="term" value="C:cytoplasm"/>
    <property type="evidence" value="ECO:0007669"/>
    <property type="project" value="TreeGrafter"/>
</dbReference>
<dbReference type="GO" id="GO:0008677">
    <property type="term" value="F:2-dehydropantoate 2-reductase activity"/>
    <property type="evidence" value="ECO:0007669"/>
    <property type="project" value="TreeGrafter"/>
</dbReference>
<dbReference type="Gene3D" id="3.40.50.720">
    <property type="entry name" value="NAD(P)-binding Rossmann-like Domain"/>
    <property type="match status" value="1"/>
</dbReference>
<dbReference type="InterPro" id="IPR050838">
    <property type="entry name" value="Ketopantoate_reductase"/>
</dbReference>
<dbReference type="PANTHER" id="PTHR43765:SF2">
    <property type="entry name" value="2-DEHYDROPANTOATE 2-REDUCTASE"/>
    <property type="match status" value="1"/>
</dbReference>